<accession>A0A164VKP7</accession>
<reference evidence="3 4" key="1">
    <citation type="journal article" date="2016" name="Mol. Biol. Evol.">
        <title>Comparative Genomics of Early-Diverging Mushroom-Forming Fungi Provides Insights into the Origins of Lignocellulose Decay Capabilities.</title>
        <authorList>
            <person name="Nagy L.G."/>
            <person name="Riley R."/>
            <person name="Tritt A."/>
            <person name="Adam C."/>
            <person name="Daum C."/>
            <person name="Floudas D."/>
            <person name="Sun H."/>
            <person name="Yadav J.S."/>
            <person name="Pangilinan J."/>
            <person name="Larsson K.H."/>
            <person name="Matsuura K."/>
            <person name="Barry K."/>
            <person name="Labutti K."/>
            <person name="Kuo R."/>
            <person name="Ohm R.A."/>
            <person name="Bhattacharya S.S."/>
            <person name="Shirouzu T."/>
            <person name="Yoshinaga Y."/>
            <person name="Martin F.M."/>
            <person name="Grigoriev I.V."/>
            <person name="Hibbett D.S."/>
        </authorList>
    </citation>
    <scope>NUCLEOTIDE SEQUENCE [LARGE SCALE GENOMIC DNA]</scope>
    <source>
        <strain evidence="3 4">HHB9708</strain>
    </source>
</reference>
<feature type="compositionally biased region" description="Polar residues" evidence="1">
    <location>
        <begin position="212"/>
        <end position="235"/>
    </location>
</feature>
<keyword evidence="2" id="KW-0472">Membrane</keyword>
<name>A0A164VKP7_9AGAM</name>
<keyword evidence="2" id="KW-1133">Transmembrane helix</keyword>
<proteinExistence type="predicted"/>
<sequence length="514" mass="55765">MAGANYMGGKRNAARARARDSTGQAHRSHFGKERMRANVLRTGQKGTEPASASSVGISLQHARREQPAISESSSDIQEEHRGARSTRVDAAHQVKDSPRLPIPSRTQSHLKTLGRPQSQVHLCLRLHYAETATAISYRDKIRRLLGITDLSGLSCWKQETRSELKSTDPTRSSAAEIQKSLSGNTRTCSPQSISENSEENVRNEVSSRRNSLTSSCLTHHTPYSQHRQSAGQSSPGCIAPVSDPPVPLLLLPPFHSGPSGVHSTTEAFLSHMTSTSNSPVGSSSRRAETSRLSPGEASTFSLRGHQRNTDIPVWPRTLRDFTIPGDPFPIPYTSQTSSELSPMEKSLSTHRIPEACPSIVFSEDPWLIAAAELNLTTHGIDVLIPEPFSPGRKGVGFDQSGVLVELTPPLVSKFSSPIRTYGRQDEFEDIEFAGIDSGGHSVQTVIPSFCVTCSVAEISCSSCGPPLARLAENFMTFSNSKSSTLKTLVLIAILASPLTLLVPWIISRPLHSLQ</sequence>
<feature type="compositionally biased region" description="Polar residues" evidence="1">
    <location>
        <begin position="169"/>
        <end position="193"/>
    </location>
</feature>
<feature type="compositionally biased region" description="Polar residues" evidence="1">
    <location>
        <begin position="290"/>
        <end position="301"/>
    </location>
</feature>
<dbReference type="EMBL" id="KV419405">
    <property type="protein sequence ID" value="KZS94242.1"/>
    <property type="molecule type" value="Genomic_DNA"/>
</dbReference>
<protein>
    <submittedName>
        <fullName evidence="3">Uncharacterized protein</fullName>
    </submittedName>
</protein>
<gene>
    <name evidence="3" type="ORF">SISNIDRAFT_485158</name>
</gene>
<feature type="compositionally biased region" description="Low complexity" evidence="1">
    <location>
        <begin position="274"/>
        <end position="284"/>
    </location>
</feature>
<feature type="compositionally biased region" description="Basic and acidic residues" evidence="1">
    <location>
        <begin position="77"/>
        <end position="98"/>
    </location>
</feature>
<keyword evidence="4" id="KW-1185">Reference proteome</keyword>
<evidence type="ECO:0000256" key="2">
    <source>
        <dbReference type="SAM" id="Phobius"/>
    </source>
</evidence>
<keyword evidence="2" id="KW-0812">Transmembrane</keyword>
<feature type="region of interest" description="Disordered" evidence="1">
    <location>
        <begin position="159"/>
        <end position="235"/>
    </location>
</feature>
<dbReference type="AlphaFoldDB" id="A0A164VKP7"/>
<feature type="compositionally biased region" description="Basic and acidic residues" evidence="1">
    <location>
        <begin position="159"/>
        <end position="168"/>
    </location>
</feature>
<evidence type="ECO:0000313" key="3">
    <source>
        <dbReference type="EMBL" id="KZS94242.1"/>
    </source>
</evidence>
<evidence type="ECO:0000256" key="1">
    <source>
        <dbReference type="SAM" id="MobiDB-lite"/>
    </source>
</evidence>
<feature type="region of interest" description="Disordered" evidence="1">
    <location>
        <begin position="1"/>
        <end position="105"/>
    </location>
</feature>
<feature type="transmembrane region" description="Helical" evidence="2">
    <location>
        <begin position="488"/>
        <end position="506"/>
    </location>
</feature>
<evidence type="ECO:0000313" key="4">
    <source>
        <dbReference type="Proteomes" id="UP000076722"/>
    </source>
</evidence>
<organism evidence="3 4">
    <name type="scientific">Sistotremastrum niveocremeum HHB9708</name>
    <dbReference type="NCBI Taxonomy" id="1314777"/>
    <lineage>
        <taxon>Eukaryota</taxon>
        <taxon>Fungi</taxon>
        <taxon>Dikarya</taxon>
        <taxon>Basidiomycota</taxon>
        <taxon>Agaricomycotina</taxon>
        <taxon>Agaricomycetes</taxon>
        <taxon>Sistotremastrales</taxon>
        <taxon>Sistotremastraceae</taxon>
        <taxon>Sertulicium</taxon>
        <taxon>Sertulicium niveocremeum</taxon>
    </lineage>
</organism>
<feature type="region of interest" description="Disordered" evidence="1">
    <location>
        <begin position="271"/>
        <end position="304"/>
    </location>
</feature>
<dbReference type="Proteomes" id="UP000076722">
    <property type="component" value="Unassembled WGS sequence"/>
</dbReference>